<reference evidence="1 2" key="1">
    <citation type="journal article" date="2016" name="Mol. Biol. Evol.">
        <title>Comparative Genomics of Early-Diverging Mushroom-Forming Fungi Provides Insights into the Origins of Lignocellulose Decay Capabilities.</title>
        <authorList>
            <person name="Nagy L.G."/>
            <person name="Riley R."/>
            <person name="Tritt A."/>
            <person name="Adam C."/>
            <person name="Daum C."/>
            <person name="Floudas D."/>
            <person name="Sun H."/>
            <person name="Yadav J.S."/>
            <person name="Pangilinan J."/>
            <person name="Larsson K.H."/>
            <person name="Matsuura K."/>
            <person name="Barry K."/>
            <person name="Labutti K."/>
            <person name="Kuo R."/>
            <person name="Ohm R.A."/>
            <person name="Bhattacharya S.S."/>
            <person name="Shirouzu T."/>
            <person name="Yoshinaga Y."/>
            <person name="Martin F.M."/>
            <person name="Grigoriev I.V."/>
            <person name="Hibbett D.S."/>
        </authorList>
    </citation>
    <scope>NUCLEOTIDE SEQUENCE [LARGE SCALE GENOMIC DNA]</scope>
    <source>
        <strain evidence="1 2">HHB10207 ss-3</strain>
    </source>
</reference>
<evidence type="ECO:0008006" key="3">
    <source>
        <dbReference type="Google" id="ProtNLM"/>
    </source>
</evidence>
<evidence type="ECO:0000313" key="2">
    <source>
        <dbReference type="Proteomes" id="UP000076798"/>
    </source>
</evidence>
<gene>
    <name evidence="1" type="ORF">SISSUDRAFT_404940</name>
</gene>
<sequence length="342" mass="39393">MAETPQLPLEILRHIASFIRDPDPPLFQNLIDSLIPYGESETGTYREECTDLLNFTLTSKAVKQELDSILWSHLLLDLRTYCGVQASTLKLQSLKRRHASMTGSPTLALVLVYPITRGWECQSTGYNEQLLDGISELFQSLSNLWSFDLLIPIAPEEISPRIPINFLPRLSRFRFSGAVTSPDSLSSLLIRHPNLTDVTLMPTLGFPNPNSSLTWRNVGDAQALRNLSSLRIRALDYPQYLPRSLQELSMEIYVHWLLGREDNDDLETWLDRLKEQEPFENLLSFTLEEEPEYAVAFDESMFQILQRSFPNLREIRGTGIPQWLQAYYQDRVHRSPRLVLQE</sequence>
<organism evidence="1 2">
    <name type="scientific">Sistotremastrum suecicum HHB10207 ss-3</name>
    <dbReference type="NCBI Taxonomy" id="1314776"/>
    <lineage>
        <taxon>Eukaryota</taxon>
        <taxon>Fungi</taxon>
        <taxon>Dikarya</taxon>
        <taxon>Basidiomycota</taxon>
        <taxon>Agaricomycotina</taxon>
        <taxon>Agaricomycetes</taxon>
        <taxon>Sistotremastrales</taxon>
        <taxon>Sistotremastraceae</taxon>
        <taxon>Sistotremastrum</taxon>
    </lineage>
</organism>
<evidence type="ECO:0000313" key="1">
    <source>
        <dbReference type="EMBL" id="KZT33543.1"/>
    </source>
</evidence>
<name>A0A165YS11_9AGAM</name>
<dbReference type="AlphaFoldDB" id="A0A165YS11"/>
<proteinExistence type="predicted"/>
<keyword evidence="2" id="KW-1185">Reference proteome</keyword>
<dbReference type="EMBL" id="KV428234">
    <property type="protein sequence ID" value="KZT33543.1"/>
    <property type="molecule type" value="Genomic_DNA"/>
</dbReference>
<dbReference type="Proteomes" id="UP000076798">
    <property type="component" value="Unassembled WGS sequence"/>
</dbReference>
<protein>
    <recommendedName>
        <fullName evidence="3">F-box domain-containing protein</fullName>
    </recommendedName>
</protein>
<accession>A0A165YS11</accession>